<sequence>MKRTILSFALAVLLISAVGCQQQSAPVTVVDVTPTPSQAPANVPDVPIQTATEAPVVTEVPTVTEAPSDAFSLSSTGIVDGAIADDFGARASQTKAGIPNRSFELAFANVPEGTVCIALTMIDPDGGDWVHWLVANAPVEGLPENASVDLADSLLQGKNDFRFTGYGGPTPPTGTHTYVITAYALSEVPSLSYGFSLKELTSAIEGKVLAAAVLNGTYAH</sequence>
<dbReference type="PROSITE" id="PS51257">
    <property type="entry name" value="PROKAR_LIPOPROTEIN"/>
    <property type="match status" value="1"/>
</dbReference>
<dbReference type="EMBL" id="VSSQ01006163">
    <property type="protein sequence ID" value="MPM31748.1"/>
    <property type="molecule type" value="Genomic_DNA"/>
</dbReference>
<gene>
    <name evidence="1" type="ORF">SDC9_78305</name>
</gene>
<evidence type="ECO:0000313" key="1">
    <source>
        <dbReference type="EMBL" id="MPM31748.1"/>
    </source>
</evidence>
<organism evidence="1">
    <name type="scientific">bioreactor metagenome</name>
    <dbReference type="NCBI Taxonomy" id="1076179"/>
    <lineage>
        <taxon>unclassified sequences</taxon>
        <taxon>metagenomes</taxon>
        <taxon>ecological metagenomes</taxon>
    </lineage>
</organism>
<protein>
    <recommendedName>
        <fullName evidence="2">YbhB/YbcL family Raf kinase inhibitor-like protein</fullName>
    </recommendedName>
</protein>
<dbReference type="PANTHER" id="PTHR30289:SF1">
    <property type="entry name" value="PEBP (PHOSPHATIDYLETHANOLAMINE-BINDING PROTEIN) FAMILY PROTEIN"/>
    <property type="match status" value="1"/>
</dbReference>
<proteinExistence type="predicted"/>
<dbReference type="AlphaFoldDB" id="A0A644YUV0"/>
<dbReference type="PANTHER" id="PTHR30289">
    <property type="entry name" value="UNCHARACTERIZED PROTEIN YBCL-RELATED"/>
    <property type="match status" value="1"/>
</dbReference>
<dbReference type="Pfam" id="PF01161">
    <property type="entry name" value="PBP"/>
    <property type="match status" value="1"/>
</dbReference>
<name>A0A644YUV0_9ZZZZ</name>
<dbReference type="InterPro" id="IPR005247">
    <property type="entry name" value="YbhB_YbcL/LppC-like"/>
</dbReference>
<reference evidence="1" key="1">
    <citation type="submission" date="2019-08" db="EMBL/GenBank/DDBJ databases">
        <authorList>
            <person name="Kucharzyk K."/>
            <person name="Murdoch R.W."/>
            <person name="Higgins S."/>
            <person name="Loffler F."/>
        </authorList>
    </citation>
    <scope>NUCLEOTIDE SEQUENCE</scope>
</reference>
<dbReference type="CDD" id="cd00865">
    <property type="entry name" value="PEBP_bact_arch"/>
    <property type="match status" value="1"/>
</dbReference>
<comment type="caution">
    <text evidence="1">The sequence shown here is derived from an EMBL/GenBank/DDBJ whole genome shotgun (WGS) entry which is preliminary data.</text>
</comment>
<dbReference type="InterPro" id="IPR008914">
    <property type="entry name" value="PEBP"/>
</dbReference>
<evidence type="ECO:0008006" key="2">
    <source>
        <dbReference type="Google" id="ProtNLM"/>
    </source>
</evidence>
<dbReference type="NCBIfam" id="TIGR00481">
    <property type="entry name" value="YbhB/YbcL family Raf kinase inhibitor-like protein"/>
    <property type="match status" value="1"/>
</dbReference>
<accession>A0A644YUV0</accession>
<dbReference type="Gene3D" id="3.90.280.10">
    <property type="entry name" value="PEBP-like"/>
    <property type="match status" value="1"/>
</dbReference>
<dbReference type="SUPFAM" id="SSF49777">
    <property type="entry name" value="PEBP-like"/>
    <property type="match status" value="1"/>
</dbReference>
<dbReference type="InterPro" id="IPR036610">
    <property type="entry name" value="PEBP-like_sf"/>
</dbReference>